<organism evidence="1 2">
    <name type="scientific">Hartmannibacter diazotrophicus</name>
    <dbReference type="NCBI Taxonomy" id="1482074"/>
    <lineage>
        <taxon>Bacteria</taxon>
        <taxon>Pseudomonadati</taxon>
        <taxon>Pseudomonadota</taxon>
        <taxon>Alphaproteobacteria</taxon>
        <taxon>Hyphomicrobiales</taxon>
        <taxon>Pleomorphomonadaceae</taxon>
        <taxon>Hartmannibacter</taxon>
    </lineage>
</organism>
<proteinExistence type="predicted"/>
<accession>A0A2C9D330</accession>
<dbReference type="OrthoDB" id="344729at2"/>
<dbReference type="AlphaFoldDB" id="A0A2C9D330"/>
<dbReference type="KEGG" id="hdi:HDIA_1196"/>
<name>A0A2C9D330_9HYPH</name>
<gene>
    <name evidence="1" type="ORF">HDIA_1196</name>
</gene>
<protein>
    <recommendedName>
        <fullName evidence="3">YHS domain protein</fullName>
    </recommendedName>
</protein>
<dbReference type="NCBIfam" id="NF041384">
    <property type="entry name" value="YHS_seleno_dom"/>
    <property type="match status" value="1"/>
</dbReference>
<evidence type="ECO:0000313" key="2">
    <source>
        <dbReference type="Proteomes" id="UP000223606"/>
    </source>
</evidence>
<evidence type="ECO:0000313" key="1">
    <source>
        <dbReference type="EMBL" id="SON54737.1"/>
    </source>
</evidence>
<dbReference type="RefSeq" id="WP_099555278.1">
    <property type="nucleotide sequence ID" value="NZ_LT960614.1"/>
</dbReference>
<sequence>MTIGFSGHGLGAGLGLFVLAAVMHVVPALAGEINVQDGAAISGYDPVAYFEDGMPVEGKPSITATHKGAEFRFASEAHRAAFIANPEKFAPQYGGYCAFAVAQGAKAKIEPEAYSIVDGKLYLNFDKSVQAKWSEDIPGYVMKGDAYWPSVKDQ</sequence>
<reference evidence="2" key="1">
    <citation type="submission" date="2017-09" db="EMBL/GenBank/DDBJ databases">
        <title>Genome sequence of Nannocystis excedens DSM 71.</title>
        <authorList>
            <person name="Blom J."/>
        </authorList>
    </citation>
    <scope>NUCLEOTIDE SEQUENCE [LARGE SCALE GENOMIC DNA]</scope>
    <source>
        <strain evidence="2">type strain: E19</strain>
    </source>
</reference>
<dbReference type="Proteomes" id="UP000223606">
    <property type="component" value="Chromosome 1"/>
</dbReference>
<evidence type="ECO:0008006" key="3">
    <source>
        <dbReference type="Google" id="ProtNLM"/>
    </source>
</evidence>
<dbReference type="EMBL" id="LT960614">
    <property type="protein sequence ID" value="SON54737.1"/>
    <property type="molecule type" value="Genomic_DNA"/>
</dbReference>
<keyword evidence="2" id="KW-1185">Reference proteome</keyword>